<sequence>MSVRVSGIGVIAPGVREVADLGSVAPAPAVGEDWFDPVPYLGARGWKYLTPATRHLLAAANTAVGRRPGEPAPSWRRPERVGVTTGTHHGIGALHARLDRTFQEEGLSGLSPAELPGFSVNIPASQLAIALSCQAFSVTFTNPVVSGLEAVSHAVAAIRRGRADRVFAGATEDAAPNGSTLGGAAVLHLEASSEPGPEIIGGASRFLPVRAGGQPDPSALAAAVQRVAKLAGASENIRYAFCGPDSMAAADEAVRGELAGRLVEDGPAVGADAGFGAVSAMLQLAWILRDPGPGLVLAASEDGHLVAVATRGEAA</sequence>
<proteinExistence type="predicted"/>
<dbReference type="Pfam" id="PF00109">
    <property type="entry name" value="ketoacyl-synt"/>
    <property type="match status" value="1"/>
</dbReference>
<evidence type="ECO:0000313" key="2">
    <source>
        <dbReference type="EMBL" id="MCT2589610.1"/>
    </source>
</evidence>
<dbReference type="SUPFAM" id="SSF53901">
    <property type="entry name" value="Thiolase-like"/>
    <property type="match status" value="1"/>
</dbReference>
<dbReference type="Proteomes" id="UP001156389">
    <property type="component" value="Unassembled WGS sequence"/>
</dbReference>
<evidence type="ECO:0000259" key="1">
    <source>
        <dbReference type="Pfam" id="PF00109"/>
    </source>
</evidence>
<comment type="caution">
    <text evidence="2">The sequence shown here is derived from an EMBL/GenBank/DDBJ whole genome shotgun (WGS) entry which is preliminary data.</text>
</comment>
<gene>
    <name evidence="2" type="ORF">LHJ74_06675</name>
</gene>
<reference evidence="2 3" key="1">
    <citation type="submission" date="2021-10" db="EMBL/GenBank/DDBJ databases">
        <title>Streptomyces gossypii sp. nov., isolated from soil collected from cotton field.</title>
        <authorList>
            <person name="Ge X."/>
            <person name="Chen X."/>
            <person name="Liu W."/>
        </authorList>
    </citation>
    <scope>NUCLEOTIDE SEQUENCE [LARGE SCALE GENOMIC DNA]</scope>
    <source>
        <strain evidence="2 3">N2-109</strain>
    </source>
</reference>
<protein>
    <recommendedName>
        <fullName evidence="1">Beta-ketoacyl synthase-like N-terminal domain-containing protein</fullName>
    </recommendedName>
</protein>
<accession>A0ABT2JP12</accession>
<organism evidence="2 3">
    <name type="scientific">Streptomyces gossypii</name>
    <dbReference type="NCBI Taxonomy" id="2883101"/>
    <lineage>
        <taxon>Bacteria</taxon>
        <taxon>Bacillati</taxon>
        <taxon>Actinomycetota</taxon>
        <taxon>Actinomycetes</taxon>
        <taxon>Kitasatosporales</taxon>
        <taxon>Streptomycetaceae</taxon>
        <taxon>Streptomyces</taxon>
    </lineage>
</organism>
<dbReference type="InterPro" id="IPR014030">
    <property type="entry name" value="Ketoacyl_synth_N"/>
</dbReference>
<evidence type="ECO:0000313" key="3">
    <source>
        <dbReference type="Proteomes" id="UP001156389"/>
    </source>
</evidence>
<keyword evidence="3" id="KW-1185">Reference proteome</keyword>
<dbReference type="InterPro" id="IPR016039">
    <property type="entry name" value="Thiolase-like"/>
</dbReference>
<dbReference type="RefSeq" id="WP_260216617.1">
    <property type="nucleotide sequence ID" value="NZ_JAJAGO010000003.1"/>
</dbReference>
<dbReference type="EMBL" id="JAJAGO010000003">
    <property type="protein sequence ID" value="MCT2589610.1"/>
    <property type="molecule type" value="Genomic_DNA"/>
</dbReference>
<feature type="domain" description="Beta-ketoacyl synthase-like N-terminal" evidence="1">
    <location>
        <begin position="48"/>
        <end position="185"/>
    </location>
</feature>
<dbReference type="Gene3D" id="3.40.47.10">
    <property type="match status" value="1"/>
</dbReference>
<name>A0ABT2JP12_9ACTN</name>